<evidence type="ECO:0000256" key="1">
    <source>
        <dbReference type="ARBA" id="ARBA00006484"/>
    </source>
</evidence>
<dbReference type="PANTHER" id="PTHR43639">
    <property type="entry name" value="OXIDOREDUCTASE, SHORT-CHAIN DEHYDROGENASE/REDUCTASE FAMILY (AFU_ORTHOLOGUE AFUA_5G02870)"/>
    <property type="match status" value="1"/>
</dbReference>
<evidence type="ECO:0000313" key="4">
    <source>
        <dbReference type="Proteomes" id="UP001519343"/>
    </source>
</evidence>
<dbReference type="InterPro" id="IPR002347">
    <property type="entry name" value="SDR_fam"/>
</dbReference>
<organism evidence="3 4">
    <name type="scientific">Ammoniphilus resinae</name>
    <dbReference type="NCBI Taxonomy" id="861532"/>
    <lineage>
        <taxon>Bacteria</taxon>
        <taxon>Bacillati</taxon>
        <taxon>Bacillota</taxon>
        <taxon>Bacilli</taxon>
        <taxon>Bacillales</taxon>
        <taxon>Paenibacillaceae</taxon>
        <taxon>Aneurinibacillus group</taxon>
        <taxon>Ammoniphilus</taxon>
    </lineage>
</organism>
<proteinExistence type="inferred from homology"/>
<dbReference type="Gene3D" id="3.40.50.720">
    <property type="entry name" value="NAD(P)-binding Rossmann-like Domain"/>
    <property type="match status" value="1"/>
</dbReference>
<dbReference type="CDD" id="cd05233">
    <property type="entry name" value="SDR_c"/>
    <property type="match status" value="1"/>
</dbReference>
<evidence type="ECO:0000313" key="3">
    <source>
        <dbReference type="EMBL" id="MBP1931350.1"/>
    </source>
</evidence>
<dbReference type="EC" id="1.1.1.47" evidence="3"/>
<comment type="similarity">
    <text evidence="1">Belongs to the short-chain dehydrogenases/reductases (SDR) family.</text>
</comment>
<protein>
    <submittedName>
        <fullName evidence="3">Glucose 1-dehydrogenase</fullName>
        <ecNumber evidence="3">1.1.1.47</ecNumber>
    </submittedName>
</protein>
<dbReference type="Proteomes" id="UP001519343">
    <property type="component" value="Unassembled WGS sequence"/>
</dbReference>
<dbReference type="InterPro" id="IPR036291">
    <property type="entry name" value="NAD(P)-bd_dom_sf"/>
</dbReference>
<dbReference type="PANTHER" id="PTHR43639:SF1">
    <property type="entry name" value="SHORT-CHAIN DEHYDROGENASE_REDUCTASE FAMILY PROTEIN"/>
    <property type="match status" value="1"/>
</dbReference>
<name>A0ABS4GM56_9BACL</name>
<dbReference type="Pfam" id="PF13561">
    <property type="entry name" value="adh_short_C2"/>
    <property type="match status" value="1"/>
</dbReference>
<dbReference type="InterPro" id="IPR020904">
    <property type="entry name" value="Sc_DH/Rdtase_CS"/>
</dbReference>
<gene>
    <name evidence="3" type="ORF">J2Z37_001347</name>
</gene>
<dbReference type="EMBL" id="JAGGKT010000002">
    <property type="protein sequence ID" value="MBP1931350.1"/>
    <property type="molecule type" value="Genomic_DNA"/>
</dbReference>
<comment type="caution">
    <text evidence="3">The sequence shown here is derived from an EMBL/GenBank/DDBJ whole genome shotgun (WGS) entry which is preliminary data.</text>
</comment>
<accession>A0ABS4GM56</accession>
<dbReference type="SUPFAM" id="SSF51735">
    <property type="entry name" value="NAD(P)-binding Rossmann-fold domains"/>
    <property type="match status" value="1"/>
</dbReference>
<reference evidence="3 4" key="1">
    <citation type="submission" date="2021-03" db="EMBL/GenBank/DDBJ databases">
        <title>Genomic Encyclopedia of Type Strains, Phase IV (KMG-IV): sequencing the most valuable type-strain genomes for metagenomic binning, comparative biology and taxonomic classification.</title>
        <authorList>
            <person name="Goeker M."/>
        </authorList>
    </citation>
    <scope>NUCLEOTIDE SEQUENCE [LARGE SCALE GENOMIC DNA]</scope>
    <source>
        <strain evidence="3 4">DSM 24738</strain>
    </source>
</reference>
<evidence type="ECO:0000256" key="2">
    <source>
        <dbReference type="ARBA" id="ARBA00023002"/>
    </source>
</evidence>
<keyword evidence="2 3" id="KW-0560">Oxidoreductase</keyword>
<dbReference type="PRINTS" id="PR00081">
    <property type="entry name" value="GDHRDH"/>
</dbReference>
<dbReference type="RefSeq" id="WP_209809418.1">
    <property type="nucleotide sequence ID" value="NZ_JAGGKT010000002.1"/>
</dbReference>
<dbReference type="GO" id="GO:0047936">
    <property type="term" value="F:glucose 1-dehydrogenase [NAD(P)+] activity"/>
    <property type="evidence" value="ECO:0007669"/>
    <property type="project" value="UniProtKB-EC"/>
</dbReference>
<dbReference type="PROSITE" id="PS00061">
    <property type="entry name" value="ADH_SHORT"/>
    <property type="match status" value="1"/>
</dbReference>
<sequence>MLEKGMLVNKVALVTGSSKGIGAGIALELAKAGADVCINYSNSRGDAEQLVNQIKSLGRRAIAVRANVAERAQVIEMVEACESNLGPIDILVTNAVASVRNSILETKFEDLQKTVEIGIFGVFHTLQVVARRMVDQGKQGTIIHVSSPHARTPFKEAIDYNVAKAGSHHLVMTVANELMWHKIRVNILEPGWTDTPGERAWYSDEQMKTMGERMPLGRMGLPEDLGKAAVFLATKAAEYIVGAVIKVDGGQFIEGGPSWESTSRHQ</sequence>
<keyword evidence="4" id="KW-1185">Reference proteome</keyword>